<dbReference type="Proteomes" id="UP001161247">
    <property type="component" value="Chromosome 5"/>
</dbReference>
<dbReference type="AlphaFoldDB" id="A0AAV1DLI6"/>
<evidence type="ECO:0000313" key="1">
    <source>
        <dbReference type="EMBL" id="CAI9107916.1"/>
    </source>
</evidence>
<reference evidence="1" key="1">
    <citation type="submission" date="2023-03" db="EMBL/GenBank/DDBJ databases">
        <authorList>
            <person name="Julca I."/>
        </authorList>
    </citation>
    <scope>NUCLEOTIDE SEQUENCE</scope>
</reference>
<sequence length="430" mass="48000">MAELCLVASHGYPPGFFSFHPAEQALSGKVFKDYQTLLSNPGLSQDSQHAYLYRPALHLTEDQFKPPVSILGSNDFFRHKSTTPKHVFNDGQAEHPDSLLFGLAKQFTLREKFMRLLVSGHSDLERSGIDLSVLFDWMERQTLVRNRPQLPLIPYEAPLDYENQPPLISLSGEFFSEQPILMGDVSHGSGITYDIHHPQPDEQVSLAGSRVEMEDVFSSLSELYSSKNSIKWKKLEMVVPYFDRRIKKAARVDVTGVSKDSLKRCAKMKSKASPKKKSNLKAVKNGEPYRNNSFRACESLLSVIFDKNQNGKTAIHSLRRSGPHLPKVLTQFSASIAGTGLAVLFSVVCKVACCQVPFCGTKLLSASLGVGLVWLSWAVNKLRDTVLTINKSAPELDLREDEILDKLDESFKEIYFRAAAILAVAVLRLA</sequence>
<dbReference type="EMBL" id="OX459122">
    <property type="protein sequence ID" value="CAI9107916.1"/>
    <property type="molecule type" value="Genomic_DNA"/>
</dbReference>
<name>A0AAV1DLI6_OLDCO</name>
<keyword evidence="2" id="KW-1185">Reference proteome</keyword>
<organism evidence="1 2">
    <name type="scientific">Oldenlandia corymbosa var. corymbosa</name>
    <dbReference type="NCBI Taxonomy" id="529605"/>
    <lineage>
        <taxon>Eukaryota</taxon>
        <taxon>Viridiplantae</taxon>
        <taxon>Streptophyta</taxon>
        <taxon>Embryophyta</taxon>
        <taxon>Tracheophyta</taxon>
        <taxon>Spermatophyta</taxon>
        <taxon>Magnoliopsida</taxon>
        <taxon>eudicotyledons</taxon>
        <taxon>Gunneridae</taxon>
        <taxon>Pentapetalae</taxon>
        <taxon>asterids</taxon>
        <taxon>lamiids</taxon>
        <taxon>Gentianales</taxon>
        <taxon>Rubiaceae</taxon>
        <taxon>Rubioideae</taxon>
        <taxon>Spermacoceae</taxon>
        <taxon>Hedyotis-Oldenlandia complex</taxon>
        <taxon>Oldenlandia</taxon>
    </lineage>
</organism>
<accession>A0AAV1DLI6</accession>
<evidence type="ECO:0000313" key="2">
    <source>
        <dbReference type="Proteomes" id="UP001161247"/>
    </source>
</evidence>
<proteinExistence type="predicted"/>
<dbReference type="PANTHER" id="PTHR35095:SF1">
    <property type="entry name" value="OS05G0143300 PROTEIN"/>
    <property type="match status" value="1"/>
</dbReference>
<protein>
    <submittedName>
        <fullName evidence="1">OLC1v1007399C1</fullName>
    </submittedName>
</protein>
<gene>
    <name evidence="1" type="ORF">OLC1_LOCUS16106</name>
</gene>
<dbReference type="PANTHER" id="PTHR35095">
    <property type="entry name" value="OS05G0143300 PROTEIN"/>
    <property type="match status" value="1"/>
</dbReference>